<dbReference type="Proteomes" id="UP001524642">
    <property type="component" value="Unassembled WGS sequence"/>
</dbReference>
<keyword evidence="2" id="KW-1185">Reference proteome</keyword>
<accession>A0ABT1X3W1</accession>
<evidence type="ECO:0000313" key="2">
    <source>
        <dbReference type="Proteomes" id="UP001524642"/>
    </source>
</evidence>
<evidence type="ECO:0000313" key="1">
    <source>
        <dbReference type="EMBL" id="MCR0982083.1"/>
    </source>
</evidence>
<protein>
    <submittedName>
        <fullName evidence="1">Uncharacterized protein</fullName>
    </submittedName>
</protein>
<dbReference type="RefSeq" id="WP_257715748.1">
    <property type="nucleotide sequence ID" value="NZ_JANJOU010000004.1"/>
</dbReference>
<reference evidence="1 2" key="1">
    <citation type="submission" date="2022-06" db="EMBL/GenBank/DDBJ databases">
        <title>Roseomonas CN29.</title>
        <authorList>
            <person name="Cheng Y."/>
            <person name="He X."/>
        </authorList>
    </citation>
    <scope>NUCLEOTIDE SEQUENCE [LARGE SCALE GENOMIC DNA]</scope>
    <source>
        <strain evidence="1 2">CN29</strain>
    </source>
</reference>
<proteinExistence type="predicted"/>
<sequence>MKLPELVHGMTVTAGELRFGAPALDDYFAALLPAGLRAAPGRLAFAAACHGALLMLRRQLIAKGLSIGLPGPDDVPLKAAAAGLHPGLDLIIGPGTAEQHRDRVLRALLTESDEPPGLPSSVRWPAEGDASGTTLVALLSPGRRWPAGAPWDGMAYLDAETFTLGFRP</sequence>
<name>A0ABT1X3W1_9PROT</name>
<comment type="caution">
    <text evidence="1">The sequence shown here is derived from an EMBL/GenBank/DDBJ whole genome shotgun (WGS) entry which is preliminary data.</text>
</comment>
<gene>
    <name evidence="1" type="ORF">NRP21_08500</name>
</gene>
<dbReference type="EMBL" id="JANJOU010000004">
    <property type="protein sequence ID" value="MCR0982083.1"/>
    <property type="molecule type" value="Genomic_DNA"/>
</dbReference>
<organism evidence="1 2">
    <name type="scientific">Roseomonas populi</name>
    <dbReference type="NCBI Taxonomy" id="3121582"/>
    <lineage>
        <taxon>Bacteria</taxon>
        <taxon>Pseudomonadati</taxon>
        <taxon>Pseudomonadota</taxon>
        <taxon>Alphaproteobacteria</taxon>
        <taxon>Acetobacterales</taxon>
        <taxon>Roseomonadaceae</taxon>
        <taxon>Roseomonas</taxon>
    </lineage>
</organism>